<evidence type="ECO:0000313" key="4">
    <source>
        <dbReference type="EMBL" id="UQX89572.1"/>
    </source>
</evidence>
<protein>
    <submittedName>
        <fullName evidence="4">FAD-dependent oxidoreductase</fullName>
    </submittedName>
</protein>
<keyword evidence="2" id="KW-0560">Oxidoreductase</keyword>
<accession>A0ABY4R263</accession>
<dbReference type="Proteomes" id="UP001056336">
    <property type="component" value="Chromosome"/>
</dbReference>
<evidence type="ECO:0000256" key="2">
    <source>
        <dbReference type="ARBA" id="ARBA00023002"/>
    </source>
</evidence>
<comment type="cofactor">
    <cofactor evidence="1">
        <name>FAD</name>
        <dbReference type="ChEBI" id="CHEBI:57692"/>
    </cofactor>
</comment>
<dbReference type="PANTHER" id="PTHR42923">
    <property type="entry name" value="PROTOPORPHYRINOGEN OXIDASE"/>
    <property type="match status" value="1"/>
</dbReference>
<evidence type="ECO:0000313" key="5">
    <source>
        <dbReference type="Proteomes" id="UP001056336"/>
    </source>
</evidence>
<keyword evidence="5" id="KW-1185">Reference proteome</keyword>
<sequence>MARRIAVIGSGVAGLTAAYVLQRDAEVTLYEADDRLGGHAHTHELADESGHPVSVDTGFIVHNAHTYPTLLRLFAELDVATQESEMSMSIRCGGCGLEYAGARGLAGLFPRRANLTSPRYLYLLTEVKRFHRRARALLAAENGTAGTASAAGVTMRDFLAQGRFSSYFRTHFATPLISAVWSCSPELALQYPARYLFEFLANHGMLSVTGSPQWRTVVGGSGRYVEKAVKQLTSVQTSTGVQQVERTATGVRVRDLAGDTADFDAAVIATHPGQALAMLAAPTPQETAALGAFEYSLNPTVLHTDTAVLPTSPKAQSSWNYYLPDCNAQSSQVHVSYDMNRLQRLDTDTRYLVTLNDNGVVASERVIERMVYEHPVFTPASVAAQALLPALNDGVLAFAGAYHGWGFHEDGCRSGLSAAESLGASW</sequence>
<evidence type="ECO:0000259" key="3">
    <source>
        <dbReference type="Pfam" id="PF01593"/>
    </source>
</evidence>
<reference evidence="4" key="2">
    <citation type="submission" date="2022-05" db="EMBL/GenBank/DDBJ databases">
        <authorList>
            <person name="Kim J.-S."/>
            <person name="Lee K."/>
            <person name="Suh M."/>
            <person name="Eom M."/>
            <person name="Kim J.-S."/>
            <person name="Kim D.-S."/>
            <person name="Ko S.-H."/>
            <person name="Shin Y."/>
            <person name="Lee J.-S."/>
        </authorList>
    </citation>
    <scope>NUCLEOTIDE SEQUENCE</scope>
    <source>
        <strain evidence="4">N237</strain>
    </source>
</reference>
<dbReference type="InterPro" id="IPR036188">
    <property type="entry name" value="FAD/NAD-bd_sf"/>
</dbReference>
<dbReference type="EMBL" id="CP097332">
    <property type="protein sequence ID" value="UQX89572.1"/>
    <property type="molecule type" value="Genomic_DNA"/>
</dbReference>
<reference evidence="4" key="1">
    <citation type="journal article" date="2018" name="Int. J. Syst. Evol. Microbiol.">
        <title>Jatrophihabitans telluris sp. nov., isolated from sediment soil of lava forest wetlands and the emended description of the genus Jatrophihabitans.</title>
        <authorList>
            <person name="Lee K.C."/>
            <person name="Suh M.K."/>
            <person name="Eom M.K."/>
            <person name="Kim K.K."/>
            <person name="Kim J.S."/>
            <person name="Kim D.S."/>
            <person name="Ko S.H."/>
            <person name="Shin Y.K."/>
            <person name="Lee J.S."/>
        </authorList>
    </citation>
    <scope>NUCLEOTIDE SEQUENCE</scope>
    <source>
        <strain evidence="4">N237</strain>
    </source>
</reference>
<dbReference type="SUPFAM" id="SSF51905">
    <property type="entry name" value="FAD/NAD(P)-binding domain"/>
    <property type="match status" value="1"/>
</dbReference>
<feature type="domain" description="Amine oxidase" evidence="3">
    <location>
        <begin position="12"/>
        <end position="420"/>
    </location>
</feature>
<dbReference type="Gene3D" id="3.90.660.20">
    <property type="entry name" value="Protoporphyrinogen oxidase, mitochondrial, domain 2"/>
    <property type="match status" value="1"/>
</dbReference>
<evidence type="ECO:0000256" key="1">
    <source>
        <dbReference type="ARBA" id="ARBA00001974"/>
    </source>
</evidence>
<dbReference type="Gene3D" id="3.50.50.60">
    <property type="entry name" value="FAD/NAD(P)-binding domain"/>
    <property type="match status" value="1"/>
</dbReference>
<dbReference type="InterPro" id="IPR001613">
    <property type="entry name" value="Flavin_amine_oxidase"/>
</dbReference>
<name>A0ABY4R263_9ACTN</name>
<proteinExistence type="predicted"/>
<gene>
    <name evidence="4" type="ORF">M6D93_06085</name>
</gene>
<dbReference type="Pfam" id="PF01593">
    <property type="entry name" value="Amino_oxidase"/>
    <property type="match status" value="1"/>
</dbReference>
<dbReference type="InterPro" id="IPR050464">
    <property type="entry name" value="Zeta_carotene_desat/Oxidored"/>
</dbReference>
<organism evidence="4 5">
    <name type="scientific">Jatrophihabitans telluris</name>
    <dbReference type="NCBI Taxonomy" id="2038343"/>
    <lineage>
        <taxon>Bacteria</taxon>
        <taxon>Bacillati</taxon>
        <taxon>Actinomycetota</taxon>
        <taxon>Actinomycetes</taxon>
        <taxon>Jatrophihabitantales</taxon>
        <taxon>Jatrophihabitantaceae</taxon>
        <taxon>Jatrophihabitans</taxon>
    </lineage>
</organism>
<dbReference type="RefSeq" id="WP_249773468.1">
    <property type="nucleotide sequence ID" value="NZ_CP097332.1"/>
</dbReference>
<dbReference type="PANTHER" id="PTHR42923:SF17">
    <property type="entry name" value="AMINE OXIDASE DOMAIN-CONTAINING PROTEIN"/>
    <property type="match status" value="1"/>
</dbReference>
<dbReference type="InterPro" id="IPR002937">
    <property type="entry name" value="Amino_oxidase"/>
</dbReference>
<dbReference type="PRINTS" id="PR00757">
    <property type="entry name" value="AMINEOXDASEF"/>
</dbReference>
<dbReference type="Gene3D" id="1.10.3110.10">
    <property type="entry name" value="protoporphyrinogen ix oxidase, domain 3"/>
    <property type="match status" value="1"/>
</dbReference>